<feature type="region of interest" description="Disordered" evidence="2">
    <location>
        <begin position="1"/>
        <end position="31"/>
    </location>
</feature>
<accession>A0AAV9C3Z1</accession>
<dbReference type="EMBL" id="JAUJYO010000022">
    <property type="protein sequence ID" value="KAK1283009.1"/>
    <property type="molecule type" value="Genomic_DNA"/>
</dbReference>
<dbReference type="PANTHER" id="PTHR31071:SF7">
    <property type="entry name" value="OS04G0382800 PROTEIN"/>
    <property type="match status" value="1"/>
</dbReference>
<dbReference type="AlphaFoldDB" id="A0AAV9C3Z1"/>
<feature type="compositionally biased region" description="Basic and acidic residues" evidence="2">
    <location>
        <begin position="152"/>
        <end position="162"/>
    </location>
</feature>
<keyword evidence="4" id="KW-1185">Reference proteome</keyword>
<protein>
    <submittedName>
        <fullName evidence="3">Uncharacterized protein</fullName>
    </submittedName>
</protein>
<reference evidence="3" key="1">
    <citation type="journal article" date="2023" name="Nat. Commun.">
        <title>Diploid and tetraploid genomes of Acorus and the evolution of monocots.</title>
        <authorList>
            <person name="Ma L."/>
            <person name="Liu K.W."/>
            <person name="Li Z."/>
            <person name="Hsiao Y.Y."/>
            <person name="Qi Y."/>
            <person name="Fu T."/>
            <person name="Tang G.D."/>
            <person name="Zhang D."/>
            <person name="Sun W.H."/>
            <person name="Liu D.K."/>
            <person name="Li Y."/>
            <person name="Chen G.Z."/>
            <person name="Liu X.D."/>
            <person name="Liao X.Y."/>
            <person name="Jiang Y.T."/>
            <person name="Yu X."/>
            <person name="Hao Y."/>
            <person name="Huang J."/>
            <person name="Zhao X.W."/>
            <person name="Ke S."/>
            <person name="Chen Y.Y."/>
            <person name="Wu W.L."/>
            <person name="Hsu J.L."/>
            <person name="Lin Y.F."/>
            <person name="Huang M.D."/>
            <person name="Li C.Y."/>
            <person name="Huang L."/>
            <person name="Wang Z.W."/>
            <person name="Zhao X."/>
            <person name="Zhong W.Y."/>
            <person name="Peng D.H."/>
            <person name="Ahmad S."/>
            <person name="Lan S."/>
            <person name="Zhang J.S."/>
            <person name="Tsai W.C."/>
            <person name="Van de Peer Y."/>
            <person name="Liu Z.J."/>
        </authorList>
    </citation>
    <scope>NUCLEOTIDE SEQUENCE</scope>
    <source>
        <strain evidence="3">CP</strain>
    </source>
</reference>
<sequence>MPRQNRSMNGLLGGPCKVRKRGCSSTSSSSSALHNYKFKRAIFVGRKGGSSTPAPAWKAIARSPSSTPGVEPKLESSQNKPPSKQPVKAKRAPVVSARKLGATLWEMNETVSHNGRYANSLPRHLSDPSHSTVSDDRSGSGGIWRRMQVVSERVRSKDRSSRGLDSLSNGSFMEIDTRSRGLTPTGSSSAMKCHSHMKDFNYDLMTPKELLKTLNRIWGLEEQHSSSMSLVSSLLTELEHARLKINQLIEEQKSYRNEINYLMRRFTEEKVAWRDEEQSKIRIAVQSVVEELEVEKKLRKTERLNQKLGLELSELKVSLLKANEELKDERRSRDLVEQVCDDLVRGMGEDKAEVDKLKRESVKAKEELEKEREMLQLADVWREERVQMKLSEAKFQLEEKNAAVDRLRDELEVFLQTKSGEIDERWQPTDIGSKNDGEVEADDDDDDDYDDNDLDESDLHSIELNVDNNSKSYSWSYATKASNEEEKKDGTSLDTGIECESIQKSLLKEDKKLYEKLDQDVERYKSVKSLRDHVLSGLKIGSTNDQIGEASKISDMVRATRENSLKLRLVGAKTMVTPSVSR</sequence>
<keyword evidence="1" id="KW-0175">Coiled coil</keyword>
<comment type="caution">
    <text evidence="3">The sequence shown here is derived from an EMBL/GenBank/DDBJ whole genome shotgun (WGS) entry which is preliminary data.</text>
</comment>
<evidence type="ECO:0000256" key="1">
    <source>
        <dbReference type="SAM" id="Coils"/>
    </source>
</evidence>
<feature type="region of interest" description="Disordered" evidence="2">
    <location>
        <begin position="424"/>
        <end position="463"/>
    </location>
</feature>
<proteinExistence type="predicted"/>
<evidence type="ECO:0000256" key="2">
    <source>
        <dbReference type="SAM" id="MobiDB-lite"/>
    </source>
</evidence>
<feature type="coiled-coil region" evidence="1">
    <location>
        <begin position="231"/>
        <end position="265"/>
    </location>
</feature>
<dbReference type="InterPro" id="IPR043424">
    <property type="entry name" value="BLT-like"/>
</dbReference>
<feature type="coiled-coil region" evidence="1">
    <location>
        <begin position="305"/>
        <end position="417"/>
    </location>
</feature>
<feature type="compositionally biased region" description="Acidic residues" evidence="2">
    <location>
        <begin position="438"/>
        <end position="456"/>
    </location>
</feature>
<evidence type="ECO:0000313" key="4">
    <source>
        <dbReference type="Proteomes" id="UP001180020"/>
    </source>
</evidence>
<reference evidence="3" key="2">
    <citation type="submission" date="2023-06" db="EMBL/GenBank/DDBJ databases">
        <authorList>
            <person name="Ma L."/>
            <person name="Liu K.-W."/>
            <person name="Li Z."/>
            <person name="Hsiao Y.-Y."/>
            <person name="Qi Y."/>
            <person name="Fu T."/>
            <person name="Tang G."/>
            <person name="Zhang D."/>
            <person name="Sun W.-H."/>
            <person name="Liu D.-K."/>
            <person name="Li Y."/>
            <person name="Chen G.-Z."/>
            <person name="Liu X.-D."/>
            <person name="Liao X.-Y."/>
            <person name="Jiang Y.-T."/>
            <person name="Yu X."/>
            <person name="Hao Y."/>
            <person name="Huang J."/>
            <person name="Zhao X.-W."/>
            <person name="Ke S."/>
            <person name="Chen Y.-Y."/>
            <person name="Wu W.-L."/>
            <person name="Hsu J.-L."/>
            <person name="Lin Y.-F."/>
            <person name="Huang M.-D."/>
            <person name="Li C.-Y."/>
            <person name="Huang L."/>
            <person name="Wang Z.-W."/>
            <person name="Zhao X."/>
            <person name="Zhong W.-Y."/>
            <person name="Peng D.-H."/>
            <person name="Ahmad S."/>
            <person name="Lan S."/>
            <person name="Zhang J.-S."/>
            <person name="Tsai W.-C."/>
            <person name="Van De Peer Y."/>
            <person name="Liu Z.-J."/>
        </authorList>
    </citation>
    <scope>NUCLEOTIDE SEQUENCE</scope>
    <source>
        <strain evidence="3">CP</strain>
        <tissue evidence="3">Leaves</tissue>
    </source>
</reference>
<dbReference type="Proteomes" id="UP001180020">
    <property type="component" value="Unassembled WGS sequence"/>
</dbReference>
<gene>
    <name evidence="3" type="ORF">QJS10_CPB22g00432</name>
</gene>
<evidence type="ECO:0000313" key="3">
    <source>
        <dbReference type="EMBL" id="KAK1283009.1"/>
    </source>
</evidence>
<organism evidence="3 4">
    <name type="scientific">Acorus calamus</name>
    <name type="common">Sweet flag</name>
    <dbReference type="NCBI Taxonomy" id="4465"/>
    <lineage>
        <taxon>Eukaryota</taxon>
        <taxon>Viridiplantae</taxon>
        <taxon>Streptophyta</taxon>
        <taxon>Embryophyta</taxon>
        <taxon>Tracheophyta</taxon>
        <taxon>Spermatophyta</taxon>
        <taxon>Magnoliopsida</taxon>
        <taxon>Liliopsida</taxon>
        <taxon>Acoraceae</taxon>
        <taxon>Acorus</taxon>
    </lineage>
</organism>
<feature type="compositionally biased region" description="Basic and acidic residues" evidence="2">
    <location>
        <begin position="424"/>
        <end position="437"/>
    </location>
</feature>
<feature type="region of interest" description="Disordered" evidence="2">
    <location>
        <begin position="47"/>
        <end position="94"/>
    </location>
</feature>
<name>A0AAV9C3Z1_ACOCL</name>
<dbReference type="PANTHER" id="PTHR31071">
    <property type="entry name" value="GB|AAF24581.1"/>
    <property type="match status" value="1"/>
</dbReference>
<feature type="region of interest" description="Disordered" evidence="2">
    <location>
        <begin position="118"/>
        <end position="170"/>
    </location>
</feature>